<dbReference type="EMBL" id="MLHN01000010">
    <property type="protein sequence ID" value="OOF50273.1"/>
    <property type="molecule type" value="Genomic_DNA"/>
</dbReference>
<evidence type="ECO:0000256" key="1">
    <source>
        <dbReference type="SAM" id="MobiDB-lite"/>
    </source>
</evidence>
<proteinExistence type="predicted"/>
<organism evidence="2 3">
    <name type="scientific">Rodentibacter genomosp. 1</name>
    <dbReference type="NCBI Taxonomy" id="1908264"/>
    <lineage>
        <taxon>Bacteria</taxon>
        <taxon>Pseudomonadati</taxon>
        <taxon>Pseudomonadota</taxon>
        <taxon>Gammaproteobacteria</taxon>
        <taxon>Pasteurellales</taxon>
        <taxon>Pasteurellaceae</taxon>
        <taxon>Rodentibacter</taxon>
    </lineage>
</organism>
<feature type="region of interest" description="Disordered" evidence="1">
    <location>
        <begin position="1"/>
        <end position="66"/>
    </location>
</feature>
<feature type="compositionally biased region" description="Acidic residues" evidence="1">
    <location>
        <begin position="44"/>
        <end position="56"/>
    </location>
</feature>
<dbReference type="Proteomes" id="UP000188481">
    <property type="component" value="Unassembled WGS sequence"/>
</dbReference>
<dbReference type="AlphaFoldDB" id="A0A1V3J4Z2"/>
<keyword evidence="3" id="KW-1185">Reference proteome</keyword>
<accession>A0A1V3J4Z2</accession>
<name>A0A1V3J4Z2_9PAST</name>
<reference evidence="2 3" key="1">
    <citation type="submission" date="2016-10" db="EMBL/GenBank/DDBJ databases">
        <title>Rodentibacter gen. nov. and new species.</title>
        <authorList>
            <person name="Christensen H."/>
        </authorList>
    </citation>
    <scope>NUCLEOTIDE SEQUENCE [LARGE SCALE GENOMIC DNA]</scope>
    <source>
        <strain evidence="3">ppn416</strain>
    </source>
</reference>
<dbReference type="STRING" id="1908264.BKK54_06395"/>
<gene>
    <name evidence="2" type="ORF">BKK54_06395</name>
</gene>
<evidence type="ECO:0000313" key="3">
    <source>
        <dbReference type="Proteomes" id="UP000188481"/>
    </source>
</evidence>
<dbReference type="SUPFAM" id="SSF160059">
    <property type="entry name" value="PriA/YqbF domain"/>
    <property type="match status" value="1"/>
</dbReference>
<feature type="compositionally biased region" description="Basic and acidic residues" evidence="1">
    <location>
        <begin position="9"/>
        <end position="43"/>
    </location>
</feature>
<evidence type="ECO:0000313" key="2">
    <source>
        <dbReference type="EMBL" id="OOF50273.1"/>
    </source>
</evidence>
<comment type="caution">
    <text evidence="2">The sequence shown here is derived from an EMBL/GenBank/DDBJ whole genome shotgun (WGS) entry which is preliminary data.</text>
</comment>
<protein>
    <submittedName>
        <fullName evidence="2">Uncharacterized protein</fullName>
    </submittedName>
</protein>
<sequence>MARQNQKNKTGEVKAVDSVKDETLQNKEESDRTLTDETSHKEAESDEVAEPAEENDTAPPKPEGHVIEPVAYAVKLRAIHPQASYGRAGFRFTKTEETVIQVTEIEPDDVILLAEDPWLELVPICEE</sequence>
<dbReference type="RefSeq" id="WP_077542311.1">
    <property type="nucleotide sequence ID" value="NZ_MLHN01000010.1"/>
</dbReference>